<dbReference type="GO" id="GO:0009401">
    <property type="term" value="P:phosphoenolpyruvate-dependent sugar phosphotransferase system"/>
    <property type="evidence" value="ECO:0007669"/>
    <property type="project" value="InterPro"/>
</dbReference>
<dbReference type="InterPro" id="IPR036095">
    <property type="entry name" value="PTS_EIIB-like_sf"/>
</dbReference>
<sequence length="95" mass="10557">MMTIIFVCDSGLVSSVMGAKVLRDRLQKERLSVTVETCRAKEIPADVSFLVGPRQIVVNLPVNASCRVFAIDHLLATASYDFLIETIRNELMQSD</sequence>
<dbReference type="Proteomes" id="UP000001681">
    <property type="component" value="Chromosome"/>
</dbReference>
<dbReference type="STRING" id="262543.Exig_1722"/>
<dbReference type="HOGENOM" id="CLU_2368666_0_0_9"/>
<dbReference type="CDD" id="cd05567">
    <property type="entry name" value="PTS_IIB_mannitol"/>
    <property type="match status" value="1"/>
</dbReference>
<accession>B1YHK1</accession>
<dbReference type="RefSeq" id="WP_012370592.1">
    <property type="nucleotide sequence ID" value="NC_010556.1"/>
</dbReference>
<proteinExistence type="predicted"/>
<keyword evidence="1" id="KW-0808">Transferase</keyword>
<dbReference type="EMBL" id="CP001022">
    <property type="protein sequence ID" value="ACB61174.1"/>
    <property type="molecule type" value="Genomic_DNA"/>
</dbReference>
<reference evidence="3 4" key="1">
    <citation type="journal article" date="2006" name="Extremophiles">
        <title>Characterization of Exiguobacterium isolates from the Siberian permafrost. Description of Exiguobacterium sibiricum sp. nov.</title>
        <authorList>
            <person name="Rodrigues D.F."/>
            <person name="Goris J."/>
            <person name="Vishnivetskaya T."/>
            <person name="Gilichinsky D."/>
            <person name="Thomashow M.F."/>
            <person name="Tiedje J.M."/>
        </authorList>
    </citation>
    <scope>NUCLEOTIDE SEQUENCE [LARGE SCALE GENOMIC DNA]</scope>
    <source>
        <strain evidence="4">DSM 17290 / CIP 109462 / JCM 13490 / 255-15</strain>
    </source>
</reference>
<reference evidence="3 4" key="2">
    <citation type="journal article" date="2008" name="BMC Genomics">
        <title>Architecture of thermal adaptation in an Exiguobacterium sibiricum strain isolated from 3 million year old permafrost: a genome and transcriptome approach.</title>
        <authorList>
            <person name="Rodrigues D.F."/>
            <person name="Ivanova N."/>
            <person name="He Z."/>
            <person name="Huebner M."/>
            <person name="Zhou J."/>
            <person name="Tiedje J.M."/>
        </authorList>
    </citation>
    <scope>NUCLEOTIDE SEQUENCE [LARGE SCALE GENOMIC DNA]</scope>
    <source>
        <strain evidence="4">DSM 17290 / CIP 109462 / JCM 13490 / 255-15</strain>
    </source>
</reference>
<dbReference type="InterPro" id="IPR029503">
    <property type="entry name" value="PTS_EIIB_mannitol"/>
</dbReference>
<dbReference type="InterPro" id="IPR003501">
    <property type="entry name" value="PTS_EIIB_2/3"/>
</dbReference>
<gene>
    <name evidence="3" type="ordered locus">Exig_1722</name>
</gene>
<name>B1YHK1_EXIS2</name>
<dbReference type="AlphaFoldDB" id="B1YHK1"/>
<feature type="domain" description="Phosphotransferase system EIIB component type 2/3" evidence="2">
    <location>
        <begin position="4"/>
        <end position="75"/>
    </location>
</feature>
<evidence type="ECO:0000313" key="3">
    <source>
        <dbReference type="EMBL" id="ACB61174.1"/>
    </source>
</evidence>
<evidence type="ECO:0000256" key="1">
    <source>
        <dbReference type="ARBA" id="ARBA00022679"/>
    </source>
</evidence>
<organism evidence="3 4">
    <name type="scientific">Exiguobacterium sibiricum (strain DSM 17290 / CCUG 55495 / CIP 109462 / JCM 13490 / 255-15)</name>
    <dbReference type="NCBI Taxonomy" id="262543"/>
    <lineage>
        <taxon>Bacteria</taxon>
        <taxon>Bacillati</taxon>
        <taxon>Bacillota</taxon>
        <taxon>Bacilli</taxon>
        <taxon>Bacillales</taxon>
        <taxon>Bacillales Family XII. Incertae Sedis</taxon>
        <taxon>Exiguobacterium</taxon>
    </lineage>
</organism>
<dbReference type="SUPFAM" id="SSF52794">
    <property type="entry name" value="PTS system IIB component-like"/>
    <property type="match status" value="1"/>
</dbReference>
<reference evidence="4" key="3">
    <citation type="submission" date="2008-04" db="EMBL/GenBank/DDBJ databases">
        <title>Complete sequence of chromosome of Exiguobacterium sibiricum 255-15.</title>
        <authorList>
            <consortium name="US DOE Joint Genome Institute"/>
            <person name="Copeland A."/>
            <person name="Lucas S."/>
            <person name="Lapidus A."/>
            <person name="Glavina del Rio T."/>
            <person name="Dalin E."/>
            <person name="Tice H."/>
            <person name="Bruce D."/>
            <person name="Goodwin L."/>
            <person name="Pitluck S."/>
            <person name="Kiss H."/>
            <person name="Chertkov O."/>
            <person name="Monk C."/>
            <person name="Brettin T."/>
            <person name="Detter J.C."/>
            <person name="Han C."/>
            <person name="Kuske C.R."/>
            <person name="Schmutz J."/>
            <person name="Larimer F."/>
            <person name="Land M."/>
            <person name="Hauser L."/>
            <person name="Kyrpides N."/>
            <person name="Mikhailova N."/>
            <person name="Vishnivetskaya T."/>
            <person name="Rodrigues D.F."/>
            <person name="Gilichinsky D."/>
            <person name="Tiedje J."/>
            <person name="Richardson P."/>
        </authorList>
    </citation>
    <scope>NUCLEOTIDE SEQUENCE [LARGE SCALE GENOMIC DNA]</scope>
    <source>
        <strain evidence="4">DSM 17290 / CIP 109462 / JCM 13490 / 255-15</strain>
    </source>
</reference>
<keyword evidence="4" id="KW-1185">Reference proteome</keyword>
<dbReference type="Pfam" id="PF02302">
    <property type="entry name" value="PTS_IIB"/>
    <property type="match status" value="1"/>
</dbReference>
<dbReference type="Gene3D" id="3.40.50.2300">
    <property type="match status" value="1"/>
</dbReference>
<dbReference type="GO" id="GO:0022872">
    <property type="term" value="F:protein-N(PI)-phosphohistidine-mannitol phosphotransferase system transmembrane transporter activity"/>
    <property type="evidence" value="ECO:0007669"/>
    <property type="project" value="InterPro"/>
</dbReference>
<dbReference type="eggNOG" id="COG2213">
    <property type="taxonomic scope" value="Bacteria"/>
</dbReference>
<evidence type="ECO:0000259" key="2">
    <source>
        <dbReference type="Pfam" id="PF02302"/>
    </source>
</evidence>
<dbReference type="KEGG" id="esi:Exig_1722"/>
<evidence type="ECO:0000313" key="4">
    <source>
        <dbReference type="Proteomes" id="UP000001681"/>
    </source>
</evidence>
<protein>
    <recommendedName>
        <fullName evidence="2">Phosphotransferase system EIIB component type 2/3 domain-containing protein</fullName>
    </recommendedName>
</protein>